<dbReference type="InterPro" id="IPR026147">
    <property type="entry name" value="Rab3GAP1_conserved"/>
</dbReference>
<dbReference type="PANTHER" id="PTHR21422">
    <property type="entry name" value="RAB3 GTPASE-ACTIVATING PROTEIN CATALYTIC SUBUNIT"/>
    <property type="match status" value="1"/>
</dbReference>
<feature type="domain" description="Rab3GAP catalytic subunit conserved" evidence="2">
    <location>
        <begin position="370"/>
        <end position="522"/>
    </location>
</feature>
<feature type="compositionally biased region" description="Basic and acidic residues" evidence="1">
    <location>
        <begin position="55"/>
        <end position="65"/>
    </location>
</feature>
<dbReference type="AlphaFoldDB" id="A0A7C9ESW7"/>
<evidence type="ECO:0000259" key="2">
    <source>
        <dbReference type="Pfam" id="PF13890"/>
    </source>
</evidence>
<dbReference type="GO" id="GO:0005096">
    <property type="term" value="F:GTPase activator activity"/>
    <property type="evidence" value="ECO:0007669"/>
    <property type="project" value="InterPro"/>
</dbReference>
<feature type="compositionally biased region" description="Basic and acidic residues" evidence="1">
    <location>
        <begin position="605"/>
        <end position="616"/>
    </location>
</feature>
<protein>
    <recommendedName>
        <fullName evidence="2">Rab3GAP catalytic subunit conserved domain-containing protein</fullName>
    </recommendedName>
</protein>
<name>A0A7C9ESW7_OPUST</name>
<dbReference type="InterPro" id="IPR045700">
    <property type="entry name" value="Rab3GAP1"/>
</dbReference>
<reference evidence="3" key="2">
    <citation type="submission" date="2020-07" db="EMBL/GenBank/DDBJ databases">
        <authorList>
            <person name="Vera ALvarez R."/>
            <person name="Arias-Moreno D.M."/>
            <person name="Jimenez-Jacinto V."/>
            <person name="Jimenez-Bremont J.F."/>
            <person name="Swaminathan K."/>
            <person name="Moose S.P."/>
            <person name="Guerrero-Gonzalez M.L."/>
            <person name="Marino-Ramirez L."/>
            <person name="Landsman D."/>
            <person name="Rodriguez-Kessler M."/>
            <person name="Delgado-Sanchez P."/>
        </authorList>
    </citation>
    <scope>NUCLEOTIDE SEQUENCE</scope>
    <source>
        <tissue evidence="3">Cladode</tissue>
    </source>
</reference>
<reference evidence="3" key="1">
    <citation type="journal article" date="2013" name="J. Plant Res.">
        <title>Effect of fungi and light on seed germination of three Opuntia species from semiarid lands of central Mexico.</title>
        <authorList>
            <person name="Delgado-Sanchez P."/>
            <person name="Jimenez-Bremont J.F."/>
            <person name="Guerrero-Gonzalez Mde L."/>
            <person name="Flores J."/>
        </authorList>
    </citation>
    <scope>NUCLEOTIDE SEQUENCE</scope>
    <source>
        <tissue evidence="3">Cladode</tissue>
    </source>
</reference>
<feature type="region of interest" description="Disordered" evidence="1">
    <location>
        <begin position="629"/>
        <end position="689"/>
    </location>
</feature>
<feature type="compositionally biased region" description="Polar residues" evidence="1">
    <location>
        <begin position="461"/>
        <end position="481"/>
    </location>
</feature>
<proteinExistence type="predicted"/>
<dbReference type="EMBL" id="GISG01271625">
    <property type="protein sequence ID" value="MBA4676502.1"/>
    <property type="molecule type" value="Transcribed_RNA"/>
</dbReference>
<accession>A0A7C9ESW7</accession>
<evidence type="ECO:0000256" key="1">
    <source>
        <dbReference type="SAM" id="MobiDB-lite"/>
    </source>
</evidence>
<sequence>MEGESMVSRARTAFHSAAAKAEQALNDFKSDLRDSNEQAWRGFVGQFGDVSPSEVEQKGSNDTKHFRWKPPTIGTKQEWQNRLRNIGQGRNGTEDVEKVENPNMSFPIYDENLYRYNERVALEAKGLETSVDSLHAFKKDIIPPSSVLKQLAVAVESGKNYQSVKDFLTSTTSSSPVRERASLSISAVKSLVLRGKEEKIASQFSVDEVWSFIQAILDAEGLTPSRKVGFLIENLPGTITLPREIHGAPTESLIVKVSEVIGSFRTLRKMALFWSRLVAELRRLWSEEQFLPGIPQDEIPDLNCCLLYQQMQLMNCCISRKKRRAIAAESLESLIRESACDADGVPSSTERIISGSFPSARTSTGDLVVRLGASRQTDNLTMLETGEPIYAPVTQEGPLLTEDLAREAEEFVLRTGSVGAGCSQLLSDMQAFKAANPGCILEDFVRWHSPPDWTETESGIDSDASPSLGDSTSSRGRLSSRMQKEGNLWRELWETAKPVPAVRQAPIFDEDLTVEGVLTTLEEISPSELFGQLFRSFLGLGLVIADAKLSNDEHMGKLFYECKDYAVALCQGEAWKDKIDDLCQVYDTVEAIFLRPEDVMKMTRQPEDTNAHQEPRHRFKKLTQIFGRKNRSKNSGSEEQKSVEGSPTRQTFSNFFDSKSSLFSKKPPKNASPHVRKPCSPDEGDWTVV</sequence>
<dbReference type="PANTHER" id="PTHR21422:SF10">
    <property type="entry name" value="RAB3 GTPASE-ACTIVATING PROTEIN CATALYTIC SUBUNIT"/>
    <property type="match status" value="1"/>
</dbReference>
<feature type="region of interest" description="Disordered" evidence="1">
    <location>
        <begin position="605"/>
        <end position="624"/>
    </location>
</feature>
<feature type="region of interest" description="Disordered" evidence="1">
    <location>
        <begin position="50"/>
        <end position="70"/>
    </location>
</feature>
<feature type="region of interest" description="Disordered" evidence="1">
    <location>
        <begin position="452"/>
        <end position="482"/>
    </location>
</feature>
<dbReference type="Pfam" id="PF13890">
    <property type="entry name" value="Rab3-GTPase_cat"/>
    <property type="match status" value="1"/>
</dbReference>
<evidence type="ECO:0000313" key="3">
    <source>
        <dbReference type="EMBL" id="MBA4676502.1"/>
    </source>
</evidence>
<feature type="compositionally biased region" description="Low complexity" evidence="1">
    <location>
        <begin position="652"/>
        <end position="665"/>
    </location>
</feature>
<organism evidence="3">
    <name type="scientific">Opuntia streptacantha</name>
    <name type="common">Prickly pear cactus</name>
    <name type="synonym">Opuntia cardona</name>
    <dbReference type="NCBI Taxonomy" id="393608"/>
    <lineage>
        <taxon>Eukaryota</taxon>
        <taxon>Viridiplantae</taxon>
        <taxon>Streptophyta</taxon>
        <taxon>Embryophyta</taxon>
        <taxon>Tracheophyta</taxon>
        <taxon>Spermatophyta</taxon>
        <taxon>Magnoliopsida</taxon>
        <taxon>eudicotyledons</taxon>
        <taxon>Gunneridae</taxon>
        <taxon>Pentapetalae</taxon>
        <taxon>Caryophyllales</taxon>
        <taxon>Cactineae</taxon>
        <taxon>Cactaceae</taxon>
        <taxon>Opuntioideae</taxon>
        <taxon>Opuntia</taxon>
    </lineage>
</organism>